<evidence type="ECO:0000313" key="4">
    <source>
        <dbReference type="Proteomes" id="UP000008561"/>
    </source>
</evidence>
<comment type="function">
    <text evidence="2">Participates in chromosomal partition during cell division. May act via the formation of a condensin-like complex containing Smc and ScpB that pull DNA away from mid-cell into both cell halves.</text>
</comment>
<organism evidence="3 4">
    <name type="scientific">Desulfosudis oleivorans (strain DSM 6200 / JCM 39069 / Hxd3)</name>
    <name type="common">Desulfococcus oleovorans</name>
    <dbReference type="NCBI Taxonomy" id="96561"/>
    <lineage>
        <taxon>Bacteria</taxon>
        <taxon>Pseudomonadati</taxon>
        <taxon>Thermodesulfobacteriota</taxon>
        <taxon>Desulfobacteria</taxon>
        <taxon>Desulfobacterales</taxon>
        <taxon>Desulfosudaceae</taxon>
        <taxon>Desulfosudis</taxon>
    </lineage>
</organism>
<dbReference type="GO" id="GO:0005737">
    <property type="term" value="C:cytoplasm"/>
    <property type="evidence" value="ECO:0007669"/>
    <property type="project" value="UniProtKB-SubCell"/>
</dbReference>
<dbReference type="PANTHER" id="PTHR33969">
    <property type="entry name" value="SEGREGATION AND CONDENSATION PROTEIN A"/>
    <property type="match status" value="1"/>
</dbReference>
<comment type="subunit">
    <text evidence="2">Component of a cohesin-like complex composed of ScpA, ScpB and the Smc homodimer, in which ScpA and ScpB bind to the head domain of Smc. The presence of the three proteins is required for the association of the complex with DNA.</text>
</comment>
<evidence type="ECO:0000313" key="3">
    <source>
        <dbReference type="EMBL" id="ABW68561.1"/>
    </source>
</evidence>
<dbReference type="EMBL" id="CP000859">
    <property type="protein sequence ID" value="ABW68561.1"/>
    <property type="molecule type" value="Genomic_DNA"/>
</dbReference>
<dbReference type="GO" id="GO:0007059">
    <property type="term" value="P:chromosome segregation"/>
    <property type="evidence" value="ECO:0007669"/>
    <property type="project" value="UniProtKB-UniRule"/>
</dbReference>
<dbReference type="GO" id="GO:0006260">
    <property type="term" value="P:DNA replication"/>
    <property type="evidence" value="ECO:0007669"/>
    <property type="project" value="UniProtKB-UniRule"/>
</dbReference>
<dbReference type="Gene3D" id="6.10.250.2410">
    <property type="match status" value="1"/>
</dbReference>
<dbReference type="PANTHER" id="PTHR33969:SF2">
    <property type="entry name" value="SEGREGATION AND CONDENSATION PROTEIN A"/>
    <property type="match status" value="1"/>
</dbReference>
<evidence type="ECO:0000256" key="1">
    <source>
        <dbReference type="ARBA" id="ARBA00044777"/>
    </source>
</evidence>
<sequence>MIETVSEKRRAMRQDDTYKVKTDIFEGPMDLLVHLIKKNEVSIYDIPIADITRQFLEYIEWLKLMNIDVAGDFLYMAAILTNIKSRTLLPSHNGPDDDEDPRMEITRALEEYMQIKNAAETLSSRDILNEDTFVRASDRKALTAEADDGMIVVGLFELIDAFQNILDRLPSSTTLSLSAEVISIKERISQIVDILEKNRSVTFDQLFEENYTKSDIVVTFLALLEMVKLSIVAVRQHTHNGVIRLFYQ</sequence>
<dbReference type="Proteomes" id="UP000008561">
    <property type="component" value="Chromosome"/>
</dbReference>
<dbReference type="InterPro" id="IPR023093">
    <property type="entry name" value="ScpA-like_C"/>
</dbReference>
<dbReference type="GO" id="GO:0051301">
    <property type="term" value="P:cell division"/>
    <property type="evidence" value="ECO:0007669"/>
    <property type="project" value="UniProtKB-KW"/>
</dbReference>
<name>A8ZXT4_DESOH</name>
<protein>
    <recommendedName>
        <fullName evidence="1 2">Segregation and condensation protein A</fullName>
    </recommendedName>
</protein>
<keyword evidence="2" id="KW-0963">Cytoplasm</keyword>
<dbReference type="InterPro" id="IPR003768">
    <property type="entry name" value="ScpA"/>
</dbReference>
<keyword evidence="2" id="KW-0131">Cell cycle</keyword>
<keyword evidence="4" id="KW-1185">Reference proteome</keyword>
<comment type="similarity">
    <text evidence="2">Belongs to the ScpA family.</text>
</comment>
<gene>
    <name evidence="2" type="primary">scpA</name>
    <name evidence="3" type="ordered locus">Dole_2758</name>
</gene>
<keyword evidence="2" id="KW-0132">Cell division</keyword>
<dbReference type="Gene3D" id="1.10.10.580">
    <property type="entry name" value="Structural maintenance of chromosome 1. Chain E"/>
    <property type="match status" value="1"/>
</dbReference>
<comment type="subcellular location">
    <subcellularLocation>
        <location evidence="2">Cytoplasm</location>
    </subcellularLocation>
    <text evidence="2">Associated with two foci at the outer edges of the nucleoid region in young cells, and at four foci within both cell halves in older cells.</text>
</comment>
<accession>A8ZXT4</accession>
<dbReference type="RefSeq" id="WP_012176172.1">
    <property type="nucleotide sequence ID" value="NC_009943.1"/>
</dbReference>
<dbReference type="eggNOG" id="COG1354">
    <property type="taxonomic scope" value="Bacteria"/>
</dbReference>
<proteinExistence type="inferred from homology"/>
<evidence type="ECO:0000256" key="2">
    <source>
        <dbReference type="HAMAP-Rule" id="MF_01805"/>
    </source>
</evidence>
<dbReference type="HOGENOM" id="CLU_038686_0_1_7"/>
<dbReference type="STRING" id="96561.Dole_2758"/>
<dbReference type="KEGG" id="dol:Dole_2758"/>
<keyword evidence="2" id="KW-0159">Chromosome partition</keyword>
<reference evidence="3 4" key="1">
    <citation type="submission" date="2007-10" db="EMBL/GenBank/DDBJ databases">
        <title>Complete sequence of Desulfococcus oleovorans Hxd3.</title>
        <authorList>
            <consortium name="US DOE Joint Genome Institute"/>
            <person name="Copeland A."/>
            <person name="Lucas S."/>
            <person name="Lapidus A."/>
            <person name="Barry K."/>
            <person name="Glavina del Rio T."/>
            <person name="Dalin E."/>
            <person name="Tice H."/>
            <person name="Pitluck S."/>
            <person name="Kiss H."/>
            <person name="Brettin T."/>
            <person name="Bruce D."/>
            <person name="Detter J.C."/>
            <person name="Han C."/>
            <person name="Schmutz J."/>
            <person name="Larimer F."/>
            <person name="Land M."/>
            <person name="Hauser L."/>
            <person name="Kyrpides N."/>
            <person name="Kim E."/>
            <person name="Wawrik B."/>
            <person name="Richardson P."/>
        </authorList>
    </citation>
    <scope>NUCLEOTIDE SEQUENCE [LARGE SCALE GENOMIC DNA]</scope>
    <source>
        <strain evidence="4">DSM 6200 / JCM 39069 / Hxd3</strain>
    </source>
</reference>
<dbReference type="AlphaFoldDB" id="A8ZXT4"/>
<dbReference type="HAMAP" id="MF_01805">
    <property type="entry name" value="ScpA"/>
    <property type="match status" value="1"/>
</dbReference>
<dbReference type="Pfam" id="PF02616">
    <property type="entry name" value="SMC_ScpA"/>
    <property type="match status" value="1"/>
</dbReference>